<dbReference type="AlphaFoldDB" id="A0A8T1IJI2"/>
<dbReference type="EMBL" id="RCMV01000133">
    <property type="protein sequence ID" value="KAG3223798.1"/>
    <property type="molecule type" value="Genomic_DNA"/>
</dbReference>
<evidence type="ECO:0000313" key="2">
    <source>
        <dbReference type="Proteomes" id="UP000760860"/>
    </source>
</evidence>
<gene>
    <name evidence="1" type="ORF">PC129_g5512</name>
</gene>
<protein>
    <submittedName>
        <fullName evidence="1">Uncharacterized protein</fullName>
    </submittedName>
</protein>
<evidence type="ECO:0000313" key="1">
    <source>
        <dbReference type="EMBL" id="KAG3223798.1"/>
    </source>
</evidence>
<proteinExistence type="predicted"/>
<comment type="caution">
    <text evidence="1">The sequence shown here is derived from an EMBL/GenBank/DDBJ whole genome shotgun (WGS) entry which is preliminary data.</text>
</comment>
<sequence>MVFIAPKLSAEQALVIVGSLLLAARGNRKRFLRTMYFLITSPCFRLRDPPPRINTGNHFDPTMDDVTARTRFNFTVRELQQLATKLQLPTPVIVTPERDAVPTVEALAMLCRRLKEPSLLFTVANEFGRSPAAYSRICQQTVAELYTKHKDLLYCNRGVVAQRIENYCEVINVKGAPLSSCWAFVNGTKKYVARPSARRNPACAFENLQ</sequence>
<dbReference type="Proteomes" id="UP000760860">
    <property type="component" value="Unassembled WGS sequence"/>
</dbReference>
<organism evidence="1 2">
    <name type="scientific">Phytophthora cactorum</name>
    <dbReference type="NCBI Taxonomy" id="29920"/>
    <lineage>
        <taxon>Eukaryota</taxon>
        <taxon>Sar</taxon>
        <taxon>Stramenopiles</taxon>
        <taxon>Oomycota</taxon>
        <taxon>Peronosporomycetes</taxon>
        <taxon>Peronosporales</taxon>
        <taxon>Peronosporaceae</taxon>
        <taxon>Phytophthora</taxon>
    </lineage>
</organism>
<accession>A0A8T1IJI2</accession>
<reference evidence="1" key="1">
    <citation type="submission" date="2018-05" db="EMBL/GenBank/DDBJ databases">
        <title>Effector identification in a new, highly contiguous assembly of the strawberry crown rot pathogen Phytophthora cactorum.</title>
        <authorList>
            <person name="Armitage A.D."/>
            <person name="Nellist C.F."/>
            <person name="Bates H."/>
            <person name="Vickerstaff R.J."/>
            <person name="Harrison R.J."/>
        </authorList>
    </citation>
    <scope>NUCLEOTIDE SEQUENCE</scope>
    <source>
        <strain evidence="1">P421</strain>
    </source>
</reference>
<dbReference type="VEuPathDB" id="FungiDB:PC110_g1594"/>
<name>A0A8T1IJI2_9STRA</name>